<dbReference type="AlphaFoldDB" id="A0AAV3PWB1"/>
<evidence type="ECO:0000313" key="2">
    <source>
        <dbReference type="Proteomes" id="UP001454036"/>
    </source>
</evidence>
<sequence>MLLCCFEVEGYTNPSNPVPTGIQAFFLGEKRSGQSKRKRRGLPIPNRPASYYGKEERISIHFWLSWPPSPVEPA</sequence>
<evidence type="ECO:0000313" key="1">
    <source>
        <dbReference type="EMBL" id="GAA0156124.1"/>
    </source>
</evidence>
<accession>A0AAV3PWB1</accession>
<proteinExistence type="predicted"/>
<comment type="caution">
    <text evidence="1">The sequence shown here is derived from an EMBL/GenBank/DDBJ whole genome shotgun (WGS) entry which is preliminary data.</text>
</comment>
<keyword evidence="2" id="KW-1185">Reference proteome</keyword>
<dbReference type="EMBL" id="BAABME010002790">
    <property type="protein sequence ID" value="GAA0156124.1"/>
    <property type="molecule type" value="Genomic_DNA"/>
</dbReference>
<protein>
    <submittedName>
        <fullName evidence="1">Uncharacterized protein</fullName>
    </submittedName>
</protein>
<gene>
    <name evidence="1" type="ORF">LIER_13688</name>
</gene>
<reference evidence="1 2" key="1">
    <citation type="submission" date="2024-01" db="EMBL/GenBank/DDBJ databases">
        <title>The complete chloroplast genome sequence of Lithospermum erythrorhizon: insights into the phylogenetic relationship among Boraginaceae species and the maternal lineages of purple gromwells.</title>
        <authorList>
            <person name="Okada T."/>
            <person name="Watanabe K."/>
        </authorList>
    </citation>
    <scope>NUCLEOTIDE SEQUENCE [LARGE SCALE GENOMIC DNA]</scope>
</reference>
<dbReference type="Proteomes" id="UP001454036">
    <property type="component" value="Unassembled WGS sequence"/>
</dbReference>
<name>A0AAV3PWB1_LITER</name>
<organism evidence="1 2">
    <name type="scientific">Lithospermum erythrorhizon</name>
    <name type="common">Purple gromwell</name>
    <name type="synonym">Lithospermum officinale var. erythrorhizon</name>
    <dbReference type="NCBI Taxonomy" id="34254"/>
    <lineage>
        <taxon>Eukaryota</taxon>
        <taxon>Viridiplantae</taxon>
        <taxon>Streptophyta</taxon>
        <taxon>Embryophyta</taxon>
        <taxon>Tracheophyta</taxon>
        <taxon>Spermatophyta</taxon>
        <taxon>Magnoliopsida</taxon>
        <taxon>eudicotyledons</taxon>
        <taxon>Gunneridae</taxon>
        <taxon>Pentapetalae</taxon>
        <taxon>asterids</taxon>
        <taxon>lamiids</taxon>
        <taxon>Boraginales</taxon>
        <taxon>Boraginaceae</taxon>
        <taxon>Boraginoideae</taxon>
        <taxon>Lithospermeae</taxon>
        <taxon>Lithospermum</taxon>
    </lineage>
</organism>